<evidence type="ECO:0000313" key="6">
    <source>
        <dbReference type="Proteomes" id="UP001382904"/>
    </source>
</evidence>
<evidence type="ECO:0000313" key="5">
    <source>
        <dbReference type="EMBL" id="MEJ8645593.1"/>
    </source>
</evidence>
<feature type="repeat" description="WD" evidence="3">
    <location>
        <begin position="31"/>
        <end position="65"/>
    </location>
</feature>
<evidence type="ECO:0000256" key="1">
    <source>
        <dbReference type="ARBA" id="ARBA00022574"/>
    </source>
</evidence>
<proteinExistence type="predicted"/>
<dbReference type="PROSITE" id="PS00678">
    <property type="entry name" value="WD_REPEATS_1"/>
    <property type="match status" value="1"/>
</dbReference>
<dbReference type="Proteomes" id="UP001382904">
    <property type="component" value="Unassembled WGS sequence"/>
</dbReference>
<protein>
    <recommendedName>
        <fullName evidence="4">Anaphase-promoting complex subunit 4-like WD40 domain-containing protein</fullName>
    </recommendedName>
</protein>
<name>A0ABU8UEQ5_9ACTN</name>
<dbReference type="SMART" id="SM00320">
    <property type="entry name" value="WD40"/>
    <property type="match status" value="2"/>
</dbReference>
<reference evidence="5 6" key="1">
    <citation type="submission" date="2024-03" db="EMBL/GenBank/DDBJ databases">
        <title>Novel Streptomyces species of biotechnological and ecological value are a feature of Machair soil.</title>
        <authorList>
            <person name="Prole J.R."/>
            <person name="Goodfellow M."/>
            <person name="Allenby N."/>
            <person name="Ward A.C."/>
        </authorList>
    </citation>
    <scope>NUCLEOTIDE SEQUENCE [LARGE SCALE GENOMIC DNA]</scope>
    <source>
        <strain evidence="5 6">MS1.HAVA.3</strain>
    </source>
</reference>
<dbReference type="EMBL" id="JBBKAM010000004">
    <property type="protein sequence ID" value="MEJ8645593.1"/>
    <property type="molecule type" value="Genomic_DNA"/>
</dbReference>
<dbReference type="InterPro" id="IPR024977">
    <property type="entry name" value="Apc4-like_WD40_dom"/>
</dbReference>
<dbReference type="Gene3D" id="2.130.10.10">
    <property type="entry name" value="YVTN repeat-like/Quinoprotein amine dehydrogenase"/>
    <property type="match status" value="1"/>
</dbReference>
<dbReference type="Pfam" id="PF12894">
    <property type="entry name" value="ANAPC4_WD40"/>
    <property type="match status" value="1"/>
</dbReference>
<sequence>MVDQQRTSVVRQFSASYLREAGPPLVVGAPVRAMTYDADGHRLATVDSDGAVRIWDLASGKPVDTTLSDHRGHEVRTVAFTDDGRLIGAGRGARVWDMLWERHRPFEPLTPPVESPV</sequence>
<dbReference type="InterPro" id="IPR015943">
    <property type="entry name" value="WD40/YVTN_repeat-like_dom_sf"/>
</dbReference>
<gene>
    <name evidence="5" type="ORF">WKI68_39030</name>
</gene>
<evidence type="ECO:0000256" key="3">
    <source>
        <dbReference type="PROSITE-ProRule" id="PRU00221"/>
    </source>
</evidence>
<dbReference type="Pfam" id="PF00400">
    <property type="entry name" value="WD40"/>
    <property type="match status" value="1"/>
</dbReference>
<dbReference type="InterPro" id="IPR001680">
    <property type="entry name" value="WD40_rpt"/>
</dbReference>
<accession>A0ABU8UEQ5</accession>
<keyword evidence="2" id="KW-0677">Repeat</keyword>
<organism evidence="5 6">
    <name type="scientific">Streptomyces caledonius</name>
    <dbReference type="NCBI Taxonomy" id="3134107"/>
    <lineage>
        <taxon>Bacteria</taxon>
        <taxon>Bacillati</taxon>
        <taxon>Actinomycetota</taxon>
        <taxon>Actinomycetes</taxon>
        <taxon>Kitasatosporales</taxon>
        <taxon>Streptomycetaceae</taxon>
        <taxon>Streptomyces</taxon>
    </lineage>
</organism>
<dbReference type="InterPro" id="IPR011047">
    <property type="entry name" value="Quinoprotein_ADH-like_sf"/>
</dbReference>
<evidence type="ECO:0000256" key="2">
    <source>
        <dbReference type="ARBA" id="ARBA00022737"/>
    </source>
</evidence>
<evidence type="ECO:0000259" key="4">
    <source>
        <dbReference type="Pfam" id="PF12894"/>
    </source>
</evidence>
<dbReference type="SUPFAM" id="SSF50998">
    <property type="entry name" value="Quinoprotein alcohol dehydrogenase-like"/>
    <property type="match status" value="1"/>
</dbReference>
<keyword evidence="6" id="KW-1185">Reference proteome</keyword>
<dbReference type="InterPro" id="IPR019775">
    <property type="entry name" value="WD40_repeat_CS"/>
</dbReference>
<dbReference type="PROSITE" id="PS50082">
    <property type="entry name" value="WD_REPEATS_2"/>
    <property type="match status" value="1"/>
</dbReference>
<feature type="domain" description="Anaphase-promoting complex subunit 4-like WD40" evidence="4">
    <location>
        <begin position="28"/>
        <end position="65"/>
    </location>
</feature>
<keyword evidence="1 3" id="KW-0853">WD repeat</keyword>
<comment type="caution">
    <text evidence="5">The sequence shown here is derived from an EMBL/GenBank/DDBJ whole genome shotgun (WGS) entry which is preliminary data.</text>
</comment>